<sequence>MLPSAPPPLPSSSALAVWTARAGALCYAAWGLFHCKVAYDIMQLGEGHEGIAQGRLFQLAAYMLTISLFIIVVALWRNWRNDRLGYWLSLCVAGWADGIWITVVVLPGYVGFARGFIPPAIFLAGAILTTIARRRQAHGRAAM</sequence>
<keyword evidence="1" id="KW-1133">Transmembrane helix</keyword>
<feature type="transmembrane region" description="Helical" evidence="1">
    <location>
        <begin position="56"/>
        <end position="76"/>
    </location>
</feature>
<evidence type="ECO:0000256" key="1">
    <source>
        <dbReference type="SAM" id="Phobius"/>
    </source>
</evidence>
<reference evidence="3" key="1">
    <citation type="journal article" date="2019" name="Int. J. Syst. Evol. Microbiol.">
        <title>The Global Catalogue of Microorganisms (GCM) 10K type strain sequencing project: providing services to taxonomists for standard genome sequencing and annotation.</title>
        <authorList>
            <consortium name="The Broad Institute Genomics Platform"/>
            <consortium name="The Broad Institute Genome Sequencing Center for Infectious Disease"/>
            <person name="Wu L."/>
            <person name="Ma J."/>
        </authorList>
    </citation>
    <scope>NUCLEOTIDE SEQUENCE [LARGE SCALE GENOMIC DNA]</scope>
    <source>
        <strain evidence="3">KCTC 42182</strain>
    </source>
</reference>
<gene>
    <name evidence="2" type="ORF">ACFOOQ_12445</name>
</gene>
<dbReference type="EMBL" id="JBHRYJ010000002">
    <property type="protein sequence ID" value="MFC3676359.1"/>
    <property type="molecule type" value="Genomic_DNA"/>
</dbReference>
<protein>
    <submittedName>
        <fullName evidence="2">Uncharacterized protein</fullName>
    </submittedName>
</protein>
<organism evidence="2 3">
    <name type="scientific">Ferrovibrio xuzhouensis</name>
    <dbReference type="NCBI Taxonomy" id="1576914"/>
    <lineage>
        <taxon>Bacteria</taxon>
        <taxon>Pseudomonadati</taxon>
        <taxon>Pseudomonadota</taxon>
        <taxon>Alphaproteobacteria</taxon>
        <taxon>Rhodospirillales</taxon>
        <taxon>Rhodospirillaceae</taxon>
        <taxon>Ferrovibrio</taxon>
    </lineage>
</organism>
<name>A0ABV7VG56_9PROT</name>
<proteinExistence type="predicted"/>
<dbReference type="RefSeq" id="WP_379726824.1">
    <property type="nucleotide sequence ID" value="NZ_JBHRYJ010000002.1"/>
</dbReference>
<accession>A0ABV7VG56</accession>
<keyword evidence="1" id="KW-0472">Membrane</keyword>
<evidence type="ECO:0000313" key="2">
    <source>
        <dbReference type="EMBL" id="MFC3676359.1"/>
    </source>
</evidence>
<feature type="transmembrane region" description="Helical" evidence="1">
    <location>
        <begin position="88"/>
        <end position="110"/>
    </location>
</feature>
<feature type="transmembrane region" description="Helical" evidence="1">
    <location>
        <begin position="116"/>
        <end position="133"/>
    </location>
</feature>
<dbReference type="Proteomes" id="UP001595711">
    <property type="component" value="Unassembled WGS sequence"/>
</dbReference>
<evidence type="ECO:0000313" key="3">
    <source>
        <dbReference type="Proteomes" id="UP001595711"/>
    </source>
</evidence>
<comment type="caution">
    <text evidence="2">The sequence shown here is derived from an EMBL/GenBank/DDBJ whole genome shotgun (WGS) entry which is preliminary data.</text>
</comment>
<keyword evidence="1" id="KW-0812">Transmembrane</keyword>
<keyword evidence="3" id="KW-1185">Reference proteome</keyword>